<keyword evidence="2" id="KW-1185">Reference proteome</keyword>
<evidence type="ECO:0000313" key="1">
    <source>
        <dbReference type="EMBL" id="APU12781.1"/>
    </source>
</evidence>
<dbReference type="KEGG" id="acad:UA74_03500"/>
<proteinExistence type="predicted"/>
<accession>A0AAC9L8D5</accession>
<organism evidence="1 2">
    <name type="scientific">Actinoalloteichus fjordicus</name>
    <dbReference type="NCBI Taxonomy" id="1612552"/>
    <lineage>
        <taxon>Bacteria</taxon>
        <taxon>Bacillati</taxon>
        <taxon>Actinomycetota</taxon>
        <taxon>Actinomycetes</taxon>
        <taxon>Pseudonocardiales</taxon>
        <taxon>Pseudonocardiaceae</taxon>
        <taxon>Actinoalloteichus</taxon>
    </lineage>
</organism>
<gene>
    <name evidence="1" type="ORF">UA74_03500</name>
</gene>
<reference evidence="2" key="1">
    <citation type="submission" date="2016-06" db="EMBL/GenBank/DDBJ databases">
        <title>Complete genome sequence of Actinoalloteichus fjordicus DSM 46855 (=ADI127-17), type strain of the new species Actinoalloteichus fjordicus.</title>
        <authorList>
            <person name="Ruckert C."/>
            <person name="Nouioui I."/>
            <person name="Willmese J."/>
            <person name="van Wezel G."/>
            <person name="Klenk H.-P."/>
            <person name="Kalinowski J."/>
            <person name="Zotchev S.B."/>
        </authorList>
    </citation>
    <scope>NUCLEOTIDE SEQUENCE [LARGE SCALE GENOMIC DNA]</scope>
    <source>
        <strain evidence="2">ADI127-7</strain>
    </source>
</reference>
<evidence type="ECO:0000313" key="2">
    <source>
        <dbReference type="Proteomes" id="UP000185511"/>
    </source>
</evidence>
<dbReference type="AlphaFoldDB" id="A0AAC9L8D5"/>
<name>A0AAC9L8D5_9PSEU</name>
<protein>
    <submittedName>
        <fullName evidence="1">Uncharacterized protein</fullName>
    </submittedName>
</protein>
<sequence>MRRTSTARSWFVRSVRMGDTHLGWIELRASSVVVWPACARRRFVALNRWPIDECYYDDQPCADCLAILGPPTSAPPPPPAALSVVPAVVDPVPPCAVVPEPRRALAVIR</sequence>
<dbReference type="Proteomes" id="UP000185511">
    <property type="component" value="Chromosome"/>
</dbReference>
<dbReference type="EMBL" id="CP016076">
    <property type="protein sequence ID" value="APU12781.1"/>
    <property type="molecule type" value="Genomic_DNA"/>
</dbReference>